<dbReference type="STRING" id="1176587.A8C56_22430"/>
<dbReference type="UniPathway" id="UPA00046">
    <property type="reaction ID" value="UER00506"/>
</dbReference>
<evidence type="ECO:0000256" key="9">
    <source>
        <dbReference type="ARBA" id="ARBA00023315"/>
    </source>
</evidence>
<dbReference type="RefSeq" id="WP_067760881.1">
    <property type="nucleotide sequence ID" value="NZ_CP015772.1"/>
</dbReference>
<comment type="pathway">
    <text evidence="3">Sphingolipid metabolism.</text>
</comment>
<dbReference type="InterPro" id="IPR015424">
    <property type="entry name" value="PyrdxlP-dep_Trfase"/>
</dbReference>
<dbReference type="GO" id="GO:0030148">
    <property type="term" value="P:sphingolipid biosynthetic process"/>
    <property type="evidence" value="ECO:0007669"/>
    <property type="project" value="UniProtKB-ARBA"/>
</dbReference>
<comment type="pathway">
    <text evidence="12">Amino-acid degradation; L-threonine degradation via oxydo-reductase pathway; glycine from L-threonine: step 2/2.</text>
</comment>
<comment type="cofactor">
    <cofactor evidence="12">
        <name>pyridoxal 5'-phosphate</name>
        <dbReference type="ChEBI" id="CHEBI:597326"/>
    </cofactor>
    <text evidence="12">Binds 1 pyridoxal phosphate per subunit.</text>
</comment>
<feature type="binding site" description="in other chain" evidence="12">
    <location>
        <position position="189"/>
    </location>
    <ligand>
        <name>pyridoxal 5'-phosphate</name>
        <dbReference type="ChEBI" id="CHEBI:597326"/>
        <note>ligand shared between dimeric partners</note>
    </ligand>
</feature>
<dbReference type="InterPro" id="IPR011282">
    <property type="entry name" value="2am3keto_CoA_ligase"/>
</dbReference>
<dbReference type="InterPro" id="IPR050087">
    <property type="entry name" value="AON_synthase_class-II"/>
</dbReference>
<dbReference type="FunFam" id="3.40.640.10:FF:000006">
    <property type="entry name" value="5-aminolevulinate synthase, mitochondrial"/>
    <property type="match status" value="1"/>
</dbReference>
<dbReference type="EMBL" id="CP015772">
    <property type="protein sequence ID" value="ANH83375.1"/>
    <property type="molecule type" value="Genomic_DNA"/>
</dbReference>
<evidence type="ECO:0000256" key="6">
    <source>
        <dbReference type="ARBA" id="ARBA00022898"/>
    </source>
</evidence>
<dbReference type="CDD" id="cd06454">
    <property type="entry name" value="KBL_like"/>
    <property type="match status" value="1"/>
</dbReference>
<keyword evidence="7" id="KW-0746">Sphingolipid metabolism</keyword>
<keyword evidence="6 12" id="KW-0663">Pyridoxal phosphate</keyword>
<evidence type="ECO:0000313" key="15">
    <source>
        <dbReference type="Proteomes" id="UP000077667"/>
    </source>
</evidence>
<dbReference type="GO" id="GO:0004758">
    <property type="term" value="F:serine C-palmitoyltransferase activity"/>
    <property type="evidence" value="ECO:0007669"/>
    <property type="project" value="UniProtKB-EC"/>
</dbReference>
<comment type="catalytic activity">
    <reaction evidence="12">
        <text>glycine + acetyl-CoA = (2S)-2-amino-3-oxobutanoate + CoA</text>
        <dbReference type="Rhea" id="RHEA:20736"/>
        <dbReference type="ChEBI" id="CHEBI:57287"/>
        <dbReference type="ChEBI" id="CHEBI:57288"/>
        <dbReference type="ChEBI" id="CHEBI:57305"/>
        <dbReference type="ChEBI" id="CHEBI:78948"/>
        <dbReference type="EC" id="2.3.1.29"/>
    </reaction>
</comment>
<comment type="function">
    <text evidence="12">Catalyzes the cleavage of 2-amino-3-ketobutyrate to glycine and acetyl-CoA.</text>
</comment>
<evidence type="ECO:0000313" key="14">
    <source>
        <dbReference type="EMBL" id="ANH83375.1"/>
    </source>
</evidence>
<comment type="pathway">
    <text evidence="2">Lipid metabolism; sphingolipid metabolism.</text>
</comment>
<evidence type="ECO:0000256" key="2">
    <source>
        <dbReference type="ARBA" id="ARBA00004760"/>
    </source>
</evidence>
<dbReference type="AlphaFoldDB" id="A0A1A9I7R6"/>
<evidence type="ECO:0000256" key="10">
    <source>
        <dbReference type="ARBA" id="ARBA00047854"/>
    </source>
</evidence>
<dbReference type="Proteomes" id="UP000077667">
    <property type="component" value="Chromosome"/>
</dbReference>
<keyword evidence="15" id="KW-1185">Reference proteome</keyword>
<comment type="pathway">
    <text evidence="1">Cofactor biosynthesis; biotin biosynthesis.</text>
</comment>
<dbReference type="PROSITE" id="PS00599">
    <property type="entry name" value="AA_TRANSFER_CLASS_2"/>
    <property type="match status" value="1"/>
</dbReference>
<feature type="binding site" description="in other chain" evidence="12">
    <location>
        <begin position="245"/>
        <end position="248"/>
    </location>
    <ligand>
        <name>pyridoxal 5'-phosphate</name>
        <dbReference type="ChEBI" id="CHEBI:597326"/>
        <note>ligand shared between dimeric partners</note>
    </ligand>
</feature>
<dbReference type="Gene3D" id="3.90.1150.10">
    <property type="entry name" value="Aspartate Aminotransferase, domain 1"/>
    <property type="match status" value="1"/>
</dbReference>
<dbReference type="SUPFAM" id="SSF53383">
    <property type="entry name" value="PLP-dependent transferases"/>
    <property type="match status" value="1"/>
</dbReference>
<name>A0A1A9I7R6_9BACT</name>
<dbReference type="EC" id="2.3.1.29" evidence="12"/>
<comment type="function">
    <text evidence="11">Involved in de novo bacterial ceramide synthesis. Catalyzes the condensation of L-serine with palmitoyl-CoA (hexadecanoyl-CoA) to produce 3-oxosphinganine. Also capable of using alanine as substrate leading to the formation of 1-deoxysphinganine (1-deoxySa). Contributes to the levels of endogenous sphingolipids in its host.</text>
</comment>
<evidence type="ECO:0000256" key="5">
    <source>
        <dbReference type="ARBA" id="ARBA00022679"/>
    </source>
</evidence>
<sequence length="402" mass="43830">MNEHFTTRIGQEVEAIKAAGLYKTERVIESPQGAEIIVNLPAGQAGRKKVINFCANNYLGLSAHPDVIKAAHETIDSRGYGMSSVRFICGTQDIHKELEKKLSDFLGTEDTILYAAAFDANGGVFEPLFNERDAIISDALNHASIIDGVRLCKAQRYRYEHNNMGDLEAKLKEASGARSRIIVTDGSFSMDGTIAQLDKIVELAEKYDAAIMIDECHSSGFLGKTGRGTHEYRGVMGKIDIITGTLGKALGGASGGFTSGRKEIIEMLRQKSRPYLFSNTLAPSIVGGSIAVLDILSASTHLRDKLEYNTKYFREKMTAAGFDIKPGDHPIVPIMLYDAVLAAGFAEKLLDEGIYVIGFFFPVVPKGQARIRVQLSAAHEQEHLDKAIAAFTKVGRELGVLK</sequence>
<dbReference type="GO" id="GO:0019518">
    <property type="term" value="P:L-threonine catabolic process to glycine"/>
    <property type="evidence" value="ECO:0007669"/>
    <property type="project" value="UniProtKB-UniRule"/>
</dbReference>
<evidence type="ECO:0000256" key="12">
    <source>
        <dbReference type="HAMAP-Rule" id="MF_00985"/>
    </source>
</evidence>
<dbReference type="OrthoDB" id="9807157at2"/>
<comment type="subunit">
    <text evidence="12">Homodimer.</text>
</comment>
<dbReference type="GO" id="GO:0016020">
    <property type="term" value="C:membrane"/>
    <property type="evidence" value="ECO:0007669"/>
    <property type="project" value="GOC"/>
</dbReference>
<evidence type="ECO:0000256" key="4">
    <source>
        <dbReference type="ARBA" id="ARBA00010008"/>
    </source>
</evidence>
<dbReference type="InterPro" id="IPR015422">
    <property type="entry name" value="PyrdxlP-dep_Trfase_small"/>
</dbReference>
<dbReference type="NCBIfam" id="NF005394">
    <property type="entry name" value="PRK06939.1"/>
    <property type="match status" value="1"/>
</dbReference>
<feature type="modified residue" description="N6-(pyridoxal phosphate)lysine" evidence="12">
    <location>
        <position position="248"/>
    </location>
</feature>
<dbReference type="NCBIfam" id="TIGR01822">
    <property type="entry name" value="2am3keto_CoA"/>
    <property type="match status" value="1"/>
</dbReference>
<feature type="binding site" evidence="12">
    <location>
        <begin position="278"/>
        <end position="279"/>
    </location>
    <ligand>
        <name>pyridoxal 5'-phosphate</name>
        <dbReference type="ChEBI" id="CHEBI:597326"/>
        <note>ligand shared between dimeric partners</note>
    </ligand>
</feature>
<dbReference type="GO" id="GO:0030170">
    <property type="term" value="F:pyridoxal phosphate binding"/>
    <property type="evidence" value="ECO:0007669"/>
    <property type="project" value="UniProtKB-UniRule"/>
</dbReference>
<evidence type="ECO:0000259" key="13">
    <source>
        <dbReference type="Pfam" id="PF00155"/>
    </source>
</evidence>
<dbReference type="Pfam" id="PF00155">
    <property type="entry name" value="Aminotran_1_2"/>
    <property type="match status" value="1"/>
</dbReference>
<dbReference type="InterPro" id="IPR015421">
    <property type="entry name" value="PyrdxlP-dep_Trfase_major"/>
</dbReference>
<dbReference type="HAMAP" id="MF_00985">
    <property type="entry name" value="2am3keto_CoA_ligase"/>
    <property type="match status" value="1"/>
</dbReference>
<feature type="domain" description="Aminotransferase class I/classII large" evidence="13">
    <location>
        <begin position="48"/>
        <end position="390"/>
    </location>
</feature>
<dbReference type="InterPro" id="IPR001917">
    <property type="entry name" value="Aminotrans_II_pyridoxalP_BS"/>
</dbReference>
<feature type="binding site" evidence="12">
    <location>
        <position position="142"/>
    </location>
    <ligand>
        <name>substrate</name>
    </ligand>
</feature>
<evidence type="ECO:0000256" key="3">
    <source>
        <dbReference type="ARBA" id="ARBA00004991"/>
    </source>
</evidence>
<protein>
    <recommendedName>
        <fullName evidence="12">2-amino-3-ketobutyrate coenzyme A ligase</fullName>
        <shortName evidence="12">AKB ligase</shortName>
        <ecNumber evidence="12">2.3.1.29</ecNumber>
    </recommendedName>
    <alternativeName>
        <fullName evidence="12">Glycine acetyltransferase</fullName>
    </alternativeName>
</protein>
<evidence type="ECO:0000256" key="8">
    <source>
        <dbReference type="ARBA" id="ARBA00023098"/>
    </source>
</evidence>
<comment type="similarity">
    <text evidence="4">Belongs to the class-II pyridoxal-phosphate-dependent aminotransferase family. BioF subfamily.</text>
</comment>
<comment type="caution">
    <text evidence="12">Lacks conserved residue(s) required for the propagation of feature annotation.</text>
</comment>
<comment type="catalytic activity">
    <reaction evidence="10">
        <text>L-serine + hexadecanoyl-CoA + H(+) = 3-oxosphinganine + CO2 + CoA</text>
        <dbReference type="Rhea" id="RHEA:14761"/>
        <dbReference type="ChEBI" id="CHEBI:15378"/>
        <dbReference type="ChEBI" id="CHEBI:16526"/>
        <dbReference type="ChEBI" id="CHEBI:33384"/>
        <dbReference type="ChEBI" id="CHEBI:57287"/>
        <dbReference type="ChEBI" id="CHEBI:57379"/>
        <dbReference type="ChEBI" id="CHEBI:58299"/>
        <dbReference type="EC" id="2.3.1.50"/>
    </reaction>
    <physiologicalReaction direction="left-to-right" evidence="10">
        <dbReference type="Rhea" id="RHEA:14762"/>
    </physiologicalReaction>
</comment>
<dbReference type="FunFam" id="3.90.1150.10:FF:000004">
    <property type="entry name" value="2-amino-3-ketobutyrate coenzyme A ligase"/>
    <property type="match status" value="1"/>
</dbReference>
<keyword evidence="9 12" id="KW-0012">Acyltransferase</keyword>
<dbReference type="Gene3D" id="3.40.640.10">
    <property type="entry name" value="Type I PLP-dependent aspartate aminotransferase-like (Major domain)"/>
    <property type="match status" value="1"/>
</dbReference>
<dbReference type="PANTHER" id="PTHR13693:SF103">
    <property type="entry name" value="AMINOTRANSFERASE CLASS I_CLASSII DOMAIN-CONTAINING PROTEIN"/>
    <property type="match status" value="1"/>
</dbReference>
<proteinExistence type="inferred from homology"/>
<feature type="binding site" evidence="12">
    <location>
        <position position="372"/>
    </location>
    <ligand>
        <name>substrate</name>
    </ligand>
</feature>
<accession>A0A1A9I7R6</accession>
<keyword evidence="5 12" id="KW-0808">Transferase</keyword>
<dbReference type="InterPro" id="IPR004839">
    <property type="entry name" value="Aminotransferase_I/II_large"/>
</dbReference>
<evidence type="ECO:0000256" key="1">
    <source>
        <dbReference type="ARBA" id="ARBA00004746"/>
    </source>
</evidence>
<evidence type="ECO:0000256" key="7">
    <source>
        <dbReference type="ARBA" id="ARBA00022919"/>
    </source>
</evidence>
<gene>
    <name evidence="12" type="primary">kbl</name>
    <name evidence="14" type="ORF">A8C56_22430</name>
</gene>
<dbReference type="GO" id="GO:0005737">
    <property type="term" value="C:cytoplasm"/>
    <property type="evidence" value="ECO:0007669"/>
    <property type="project" value="UniProtKB-ARBA"/>
</dbReference>
<reference evidence="14 15" key="1">
    <citation type="submission" date="2016-05" db="EMBL/GenBank/DDBJ databases">
        <title>Niabella ginsenosidivorans BS26 whole genome sequencing.</title>
        <authorList>
            <person name="Im W.T."/>
            <person name="Siddiqi M.Z."/>
        </authorList>
    </citation>
    <scope>NUCLEOTIDE SEQUENCE [LARGE SCALE GENOMIC DNA]</scope>
    <source>
        <strain evidence="14 15">BS26</strain>
    </source>
</reference>
<evidence type="ECO:0000256" key="11">
    <source>
        <dbReference type="ARBA" id="ARBA00055827"/>
    </source>
</evidence>
<dbReference type="PANTHER" id="PTHR13693">
    <property type="entry name" value="CLASS II AMINOTRANSFERASE/8-AMINO-7-OXONONANOATE SYNTHASE"/>
    <property type="match status" value="1"/>
</dbReference>
<dbReference type="KEGG" id="nia:A8C56_22430"/>
<keyword evidence="8" id="KW-0443">Lipid metabolism</keyword>
<organism evidence="14 15">
    <name type="scientific">Niabella ginsenosidivorans</name>
    <dbReference type="NCBI Taxonomy" id="1176587"/>
    <lineage>
        <taxon>Bacteria</taxon>
        <taxon>Pseudomonadati</taxon>
        <taxon>Bacteroidota</taxon>
        <taxon>Chitinophagia</taxon>
        <taxon>Chitinophagales</taxon>
        <taxon>Chitinophagaceae</taxon>
        <taxon>Niabella</taxon>
    </lineage>
</organism>
<dbReference type="GO" id="GO:0008890">
    <property type="term" value="F:glycine C-acetyltransferase activity"/>
    <property type="evidence" value="ECO:0007669"/>
    <property type="project" value="UniProtKB-UniRule"/>
</dbReference>